<dbReference type="PANTHER" id="PTHR30561:SF1">
    <property type="entry name" value="MULTIDRUG TRANSPORTER EMRE"/>
    <property type="match status" value="1"/>
</dbReference>
<organism evidence="9 11">
    <name type="scientific">Bacillus thuringiensis</name>
    <dbReference type="NCBI Taxonomy" id="1428"/>
    <lineage>
        <taxon>Bacteria</taxon>
        <taxon>Bacillati</taxon>
        <taxon>Bacillota</taxon>
        <taxon>Bacilli</taxon>
        <taxon>Bacillales</taxon>
        <taxon>Bacillaceae</taxon>
        <taxon>Bacillus</taxon>
        <taxon>Bacillus cereus group</taxon>
    </lineage>
</organism>
<dbReference type="AlphaFoldDB" id="A0A0B5P0I2"/>
<sequence length="120" mass="13346">MQWIYLSLAILFEVAGTTAMKLSDGLTKLVPSILIFVFYVVSFAFLSFALKGMEMSVAYAVWSGMGIVTITTIGFIYFGESINIIKIVAILFILIGVVILNFNSTAHEAKKKEMVEERIH</sequence>
<evidence type="ECO:0000256" key="1">
    <source>
        <dbReference type="ARBA" id="ARBA00004651"/>
    </source>
</evidence>
<comment type="similarity">
    <text evidence="7">Belongs to the drug/metabolite transporter (DMT) superfamily. Small multidrug resistance (SMR) (TC 2.A.7.1) family.</text>
</comment>
<keyword evidence="5" id="KW-1133">Transmembrane helix</keyword>
<dbReference type="Gene3D" id="1.10.3730.20">
    <property type="match status" value="1"/>
</dbReference>
<evidence type="ECO:0000313" key="10">
    <source>
        <dbReference type="Proteomes" id="UP000031876"/>
    </source>
</evidence>
<evidence type="ECO:0000256" key="4">
    <source>
        <dbReference type="ARBA" id="ARBA00022692"/>
    </source>
</evidence>
<evidence type="ECO:0000256" key="2">
    <source>
        <dbReference type="ARBA" id="ARBA00022448"/>
    </source>
</evidence>
<dbReference type="InterPro" id="IPR045324">
    <property type="entry name" value="Small_multidrug_res"/>
</dbReference>
<dbReference type="GO" id="GO:0005886">
    <property type="term" value="C:plasma membrane"/>
    <property type="evidence" value="ECO:0007669"/>
    <property type="project" value="UniProtKB-SubCell"/>
</dbReference>
<dbReference type="InterPro" id="IPR000390">
    <property type="entry name" value="Small_drug/metabolite_transptr"/>
</dbReference>
<dbReference type="FunFam" id="1.10.3730.20:FF:000001">
    <property type="entry name" value="Quaternary ammonium compound resistance transporter SugE"/>
    <property type="match status" value="1"/>
</dbReference>
<dbReference type="Proteomes" id="UP000501107">
    <property type="component" value="Chromosome"/>
</dbReference>
<name>A0A0B5P0I2_BACTU</name>
<dbReference type="GO" id="GO:0022857">
    <property type="term" value="F:transmembrane transporter activity"/>
    <property type="evidence" value="ECO:0007669"/>
    <property type="project" value="InterPro"/>
</dbReference>
<keyword evidence="4 7" id="KW-0812">Transmembrane</keyword>
<evidence type="ECO:0000256" key="6">
    <source>
        <dbReference type="ARBA" id="ARBA00023136"/>
    </source>
</evidence>
<gene>
    <name evidence="8" type="ORF">BF38_4468</name>
    <name evidence="9" type="ORF">FOC89_30115</name>
</gene>
<dbReference type="PANTHER" id="PTHR30561">
    <property type="entry name" value="SMR FAMILY PROTON-DEPENDENT DRUG EFFLUX TRANSPORTER SUGE"/>
    <property type="match status" value="1"/>
</dbReference>
<dbReference type="Pfam" id="PF00893">
    <property type="entry name" value="Multi_Drug_Res"/>
    <property type="match status" value="1"/>
</dbReference>
<evidence type="ECO:0000313" key="11">
    <source>
        <dbReference type="Proteomes" id="UP000501107"/>
    </source>
</evidence>
<dbReference type="EMBL" id="CP053980">
    <property type="protein sequence ID" value="QKH28031.1"/>
    <property type="molecule type" value="Genomic_DNA"/>
</dbReference>
<comment type="subcellular location">
    <subcellularLocation>
        <location evidence="1 7">Cell membrane</location>
        <topology evidence="1 7">Multi-pass membrane protein</topology>
    </subcellularLocation>
</comment>
<proteinExistence type="inferred from homology"/>
<dbReference type="InterPro" id="IPR037185">
    <property type="entry name" value="EmrE-like"/>
</dbReference>
<reference evidence="9 11" key="2">
    <citation type="submission" date="2020-05" db="EMBL/GenBank/DDBJ databases">
        <title>FDA dAtabase for Regulatory Grade micrObial Sequences (FDA-ARGOS): Supporting development and validation of Infectious Disease Dx tests.</title>
        <authorList>
            <person name="Nelson B."/>
            <person name="Plummer A."/>
            <person name="Tallon L."/>
            <person name="Sadzewicz L."/>
            <person name="Zhao X."/>
            <person name="Vavikolanu K."/>
            <person name="Mehta A."/>
            <person name="Aluvathingal J."/>
            <person name="Nadendla S."/>
            <person name="Myers T."/>
            <person name="Yan Y."/>
            <person name="Sichtig H."/>
        </authorList>
    </citation>
    <scope>NUCLEOTIDE SEQUENCE [LARGE SCALE GENOMIC DNA]</scope>
    <source>
        <strain evidence="9 11">FDAARGOS_795</strain>
    </source>
</reference>
<accession>A0A0B5P0I2</accession>
<dbReference type="KEGG" id="btw:BF38_4468"/>
<dbReference type="EMBL" id="CP009335">
    <property type="protein sequence ID" value="AJG77973.1"/>
    <property type="molecule type" value="Genomic_DNA"/>
</dbReference>
<dbReference type="RefSeq" id="WP_001198614.1">
    <property type="nucleotide sequence ID" value="NZ_CP009335.1"/>
</dbReference>
<evidence type="ECO:0000256" key="5">
    <source>
        <dbReference type="ARBA" id="ARBA00022989"/>
    </source>
</evidence>
<reference evidence="8 10" key="1">
    <citation type="journal article" date="2015" name="Genome Announc.">
        <title>Complete genome sequences for 35 biothreat assay-relevant bacillus species.</title>
        <authorList>
            <person name="Johnson S.L."/>
            <person name="Daligault H.E."/>
            <person name="Davenport K.W."/>
            <person name="Jaissle J."/>
            <person name="Frey K.G."/>
            <person name="Ladner J.T."/>
            <person name="Broomall S.M."/>
            <person name="Bishop-Lilly K.A."/>
            <person name="Bruce D.C."/>
            <person name="Gibbons H.S."/>
            <person name="Coyne S.R."/>
            <person name="Lo C.C."/>
            <person name="Meincke L."/>
            <person name="Munk A.C."/>
            <person name="Koroleva G.I."/>
            <person name="Rosenzweig C.N."/>
            <person name="Palacios G.F."/>
            <person name="Redden C.L."/>
            <person name="Minogue T.D."/>
            <person name="Chain P.S."/>
        </authorList>
    </citation>
    <scope>NUCLEOTIDE SEQUENCE [LARGE SCALE GENOMIC DNA]</scope>
    <source>
        <strain evidence="8 10">HD1011</strain>
    </source>
</reference>
<keyword evidence="3" id="KW-1003">Cell membrane</keyword>
<evidence type="ECO:0000256" key="7">
    <source>
        <dbReference type="RuleBase" id="RU003942"/>
    </source>
</evidence>
<keyword evidence="6" id="KW-0472">Membrane</keyword>
<evidence type="ECO:0000256" key="3">
    <source>
        <dbReference type="ARBA" id="ARBA00022475"/>
    </source>
</evidence>
<evidence type="ECO:0000313" key="8">
    <source>
        <dbReference type="EMBL" id="AJG77973.1"/>
    </source>
</evidence>
<protein>
    <submittedName>
        <fullName evidence="9">Multidrug efflux SMR transporter</fullName>
    </submittedName>
    <submittedName>
        <fullName evidence="8">Small Multidrug Resistance family protein</fullName>
    </submittedName>
</protein>
<dbReference type="Proteomes" id="UP000031876">
    <property type="component" value="Chromosome"/>
</dbReference>
<keyword evidence="2" id="KW-0813">Transport</keyword>
<dbReference type="SUPFAM" id="SSF103481">
    <property type="entry name" value="Multidrug resistance efflux transporter EmrE"/>
    <property type="match status" value="1"/>
</dbReference>
<evidence type="ECO:0000313" key="9">
    <source>
        <dbReference type="EMBL" id="QKH28031.1"/>
    </source>
</evidence>